<dbReference type="InterPro" id="IPR006119">
    <property type="entry name" value="Resolv_N"/>
</dbReference>
<evidence type="ECO:0000313" key="3">
    <source>
        <dbReference type="Proteomes" id="UP000230639"/>
    </source>
</evidence>
<dbReference type="GO" id="GO:0003677">
    <property type="term" value="F:DNA binding"/>
    <property type="evidence" value="ECO:0007669"/>
    <property type="project" value="InterPro"/>
</dbReference>
<dbReference type="SUPFAM" id="SSF53041">
    <property type="entry name" value="Resolvase-like"/>
    <property type="match status" value="1"/>
</dbReference>
<proteinExistence type="predicted"/>
<dbReference type="InterPro" id="IPR036162">
    <property type="entry name" value="Resolvase-like_N_sf"/>
</dbReference>
<protein>
    <recommendedName>
        <fullName evidence="1">Resolvase/invertase-type recombinase catalytic domain-containing protein</fullName>
    </recommendedName>
</protein>
<evidence type="ECO:0000259" key="1">
    <source>
        <dbReference type="PROSITE" id="PS51736"/>
    </source>
</evidence>
<dbReference type="AlphaFoldDB" id="A0A2I5HGU8"/>
<dbReference type="PROSITE" id="PS51736">
    <property type="entry name" value="RECOMBINASES_3"/>
    <property type="match status" value="1"/>
</dbReference>
<organism evidence="2 3">
    <name type="scientific">Salmonella diarizonae</name>
    <dbReference type="NCBI Taxonomy" id="59204"/>
    <lineage>
        <taxon>Bacteria</taxon>
        <taxon>Pseudomonadati</taxon>
        <taxon>Pseudomonadota</taxon>
        <taxon>Gammaproteobacteria</taxon>
        <taxon>Enterobacterales</taxon>
        <taxon>Enterobacteriaceae</taxon>
        <taxon>Salmonella</taxon>
    </lineage>
</organism>
<sequence length="131" mass="14265">MKIARIYERGSTSEQDLARQADIEKTAIASGFYIAGIYREKASGARADGPELLRMIADLQVPLIMDLESYRLAEVARVNTKVNATSLVQAIGRLQTIRNLGVTLPAITPVSDTRIAVFFHNSFSTVVGSVP</sequence>
<dbReference type="Pfam" id="PF00239">
    <property type="entry name" value="Resolvase"/>
    <property type="match status" value="1"/>
</dbReference>
<dbReference type="EMBL" id="CP023345">
    <property type="protein sequence ID" value="ATW54700.1"/>
    <property type="molecule type" value="Genomic_DNA"/>
</dbReference>
<name>A0A2I5HGU8_SALDZ</name>
<gene>
    <name evidence="2" type="ORF">CNQ75_09330</name>
</gene>
<accession>A0A2I5HGU8</accession>
<dbReference type="GO" id="GO:0000150">
    <property type="term" value="F:DNA strand exchange activity"/>
    <property type="evidence" value="ECO:0007669"/>
    <property type="project" value="InterPro"/>
</dbReference>
<evidence type="ECO:0000313" key="2">
    <source>
        <dbReference type="EMBL" id="ATW54700.1"/>
    </source>
</evidence>
<dbReference type="Proteomes" id="UP000230639">
    <property type="component" value="Chromosome"/>
</dbReference>
<reference evidence="2 3" key="1">
    <citation type="submission" date="2017-09" db="EMBL/GenBank/DDBJ databases">
        <title>Complete genome of Salmonella enterica subsp. diarizonae isolated from stool of a patient with bacterial enteropathy.</title>
        <authorList>
            <person name="Zhou J."/>
            <person name="Chen Q."/>
            <person name="Guo L."/>
            <person name="Fan J."/>
        </authorList>
    </citation>
    <scope>NUCLEOTIDE SEQUENCE [LARGE SCALE GENOMIC DNA]</scope>
    <source>
        <strain evidence="2 3">HZS154</strain>
    </source>
</reference>
<dbReference type="Gene3D" id="3.40.50.1390">
    <property type="entry name" value="Resolvase, N-terminal catalytic domain"/>
    <property type="match status" value="1"/>
</dbReference>
<feature type="domain" description="Resolvase/invertase-type recombinase catalytic" evidence="1">
    <location>
        <begin position="3"/>
        <end position="131"/>
    </location>
</feature>